<dbReference type="GO" id="GO:0005634">
    <property type="term" value="C:nucleus"/>
    <property type="evidence" value="ECO:0007669"/>
    <property type="project" value="TreeGrafter"/>
</dbReference>
<evidence type="ECO:0000256" key="2">
    <source>
        <dbReference type="ARBA" id="ARBA00023163"/>
    </source>
</evidence>
<dbReference type="GO" id="GO:0017025">
    <property type="term" value="F:TBP-class protein binding"/>
    <property type="evidence" value="ECO:0007669"/>
    <property type="project" value="InterPro"/>
</dbReference>
<dbReference type="EMBL" id="MN739543">
    <property type="protein sequence ID" value="QHT12331.1"/>
    <property type="molecule type" value="Genomic_DNA"/>
</dbReference>
<accession>A0A6C0D729</accession>
<organism evidence="4">
    <name type="scientific">viral metagenome</name>
    <dbReference type="NCBI Taxonomy" id="1070528"/>
    <lineage>
        <taxon>unclassified sequences</taxon>
        <taxon>metagenomes</taxon>
        <taxon>organismal metagenomes</taxon>
    </lineage>
</organism>
<dbReference type="InterPro" id="IPR036915">
    <property type="entry name" value="Cyclin-like_sf"/>
</dbReference>
<dbReference type="GO" id="GO:0097550">
    <property type="term" value="C:transcription preinitiation complex"/>
    <property type="evidence" value="ECO:0007669"/>
    <property type="project" value="TreeGrafter"/>
</dbReference>
<evidence type="ECO:0000313" key="4">
    <source>
        <dbReference type="EMBL" id="QHT12331.1"/>
    </source>
</evidence>
<dbReference type="PANTHER" id="PTHR11618">
    <property type="entry name" value="TRANSCRIPTION INITIATION FACTOR IIB-RELATED"/>
    <property type="match status" value="1"/>
</dbReference>
<dbReference type="Gene3D" id="1.10.472.10">
    <property type="entry name" value="Cyclin-like"/>
    <property type="match status" value="1"/>
</dbReference>
<dbReference type="AlphaFoldDB" id="A0A6C0D729"/>
<dbReference type="Gene3D" id="1.10.472.170">
    <property type="match status" value="1"/>
</dbReference>
<dbReference type="InterPro" id="IPR013150">
    <property type="entry name" value="TFIIB_cyclin"/>
</dbReference>
<dbReference type="PRINTS" id="PR00685">
    <property type="entry name" value="TIFACTORIIB"/>
</dbReference>
<dbReference type="SUPFAM" id="SSF47954">
    <property type="entry name" value="Cyclin-like"/>
    <property type="match status" value="1"/>
</dbReference>
<keyword evidence="2" id="KW-0804">Transcription</keyword>
<dbReference type="Pfam" id="PF00382">
    <property type="entry name" value="TFIIB"/>
    <property type="match status" value="1"/>
</dbReference>
<feature type="domain" description="Transcription factor TFIIB cyclin-like" evidence="3">
    <location>
        <begin position="157"/>
        <end position="220"/>
    </location>
</feature>
<reference evidence="4" key="1">
    <citation type="journal article" date="2020" name="Nature">
        <title>Giant virus diversity and host interactions through global metagenomics.</title>
        <authorList>
            <person name="Schulz F."/>
            <person name="Roux S."/>
            <person name="Paez-Espino D."/>
            <person name="Jungbluth S."/>
            <person name="Walsh D.A."/>
            <person name="Denef V.J."/>
            <person name="McMahon K.D."/>
            <person name="Konstantinidis K.T."/>
            <person name="Eloe-Fadrosh E.A."/>
            <person name="Kyrpides N.C."/>
            <person name="Woyke T."/>
        </authorList>
    </citation>
    <scope>NUCLEOTIDE SEQUENCE</scope>
    <source>
        <strain evidence="4">GVMAG-M-3300023174-129</strain>
    </source>
</reference>
<keyword evidence="1" id="KW-0805">Transcription regulation</keyword>
<dbReference type="PANTHER" id="PTHR11618:SF13">
    <property type="entry name" value="TRANSCRIPTION INITIATION FACTOR IIB"/>
    <property type="match status" value="1"/>
</dbReference>
<dbReference type="InterPro" id="IPR000812">
    <property type="entry name" value="TFIIB"/>
</dbReference>
<protein>
    <recommendedName>
        <fullName evidence="3">Transcription factor TFIIB cyclin-like domain-containing protein</fullName>
    </recommendedName>
</protein>
<name>A0A6C0D729_9ZZZZ</name>
<sequence>MAEVFKGILKRKDISDIDKYFDDEPKIKEGNTCDACGSQQEEFDLEEEVVCKSCGTQFRPNIDSSAEYRFFGIDDRSSLDPCRVGAPIDIRFPHSTLGTIILNKTVGGNKSNRIAMARVRRFHSWSLLPYKERSLLQVFEQLSLTATNNGIDIRTIDVAKCLYIRLVEHCDKRGMSRTSVVASCIYSALKMIGQPRKPKEVSDIFHLSSTQFTKSFKYFQEVLSMANQRGLLDDVVIPANMSSTRASDYVNQPLSKLPISRNLCMILQENAIRIANEAERLEICPENMPPSLAAGVIAFVLQHAQHPEYKKNNTLSSISIERIASVCDISEGTVNKCLKKLEANYDKLKDVMVFPSNT</sequence>
<dbReference type="GO" id="GO:0070897">
    <property type="term" value="P:transcription preinitiation complex assembly"/>
    <property type="evidence" value="ECO:0007669"/>
    <property type="project" value="InterPro"/>
</dbReference>
<evidence type="ECO:0000259" key="3">
    <source>
        <dbReference type="Pfam" id="PF00382"/>
    </source>
</evidence>
<evidence type="ECO:0000256" key="1">
    <source>
        <dbReference type="ARBA" id="ARBA00023015"/>
    </source>
</evidence>
<proteinExistence type="predicted"/>
<dbReference type="CDD" id="cd00043">
    <property type="entry name" value="CYCLIN_SF"/>
    <property type="match status" value="1"/>
</dbReference>